<protein>
    <submittedName>
        <fullName evidence="1">Pilus assembly protein PilP</fullName>
    </submittedName>
</protein>
<reference evidence="1 2" key="1">
    <citation type="submission" date="2022-01" db="EMBL/GenBank/DDBJ databases">
        <title>Whole genome-based taxonomy of the Shewanellaceae.</title>
        <authorList>
            <person name="Martin-Rodriguez A.J."/>
        </authorList>
    </citation>
    <scope>NUCLEOTIDE SEQUENCE [LARGE SCALE GENOMIC DNA]</scope>
    <source>
        <strain evidence="1 2">DSM 17177</strain>
    </source>
</reference>
<dbReference type="InterPro" id="IPR007446">
    <property type="entry name" value="PilP"/>
</dbReference>
<dbReference type="PIRSF" id="PIRSF016481">
    <property type="entry name" value="Pilus_assembly_PilP"/>
    <property type="match status" value="1"/>
</dbReference>
<dbReference type="Proteomes" id="UP001203423">
    <property type="component" value="Unassembled WGS sequence"/>
</dbReference>
<evidence type="ECO:0000313" key="1">
    <source>
        <dbReference type="EMBL" id="MCL1125562.1"/>
    </source>
</evidence>
<gene>
    <name evidence="1" type="ORF">L2764_14015</name>
</gene>
<comment type="caution">
    <text evidence="1">The sequence shown here is derived from an EMBL/GenBank/DDBJ whole genome shotgun (WGS) entry which is preliminary data.</text>
</comment>
<evidence type="ECO:0000313" key="2">
    <source>
        <dbReference type="Proteomes" id="UP001203423"/>
    </source>
</evidence>
<dbReference type="EMBL" id="JAKIKS010000053">
    <property type="protein sequence ID" value="MCL1125562.1"/>
    <property type="molecule type" value="Genomic_DNA"/>
</dbReference>
<accession>A0ABT0LE10</accession>
<dbReference type="Gene3D" id="2.30.30.830">
    <property type="match status" value="1"/>
</dbReference>
<name>A0ABT0LE10_9GAMM</name>
<organism evidence="1 2">
    <name type="scientific">Shewanella surugensis</name>
    <dbReference type="NCBI Taxonomy" id="212020"/>
    <lineage>
        <taxon>Bacteria</taxon>
        <taxon>Pseudomonadati</taxon>
        <taxon>Pseudomonadota</taxon>
        <taxon>Gammaproteobacteria</taxon>
        <taxon>Alteromonadales</taxon>
        <taxon>Shewanellaceae</taxon>
        <taxon>Shewanella</taxon>
    </lineage>
</organism>
<dbReference type="Pfam" id="PF04351">
    <property type="entry name" value="PilP"/>
    <property type="match status" value="1"/>
</dbReference>
<dbReference type="RefSeq" id="WP_248940874.1">
    <property type="nucleotide sequence ID" value="NZ_JAKIKS010000053.1"/>
</dbReference>
<proteinExistence type="predicted"/>
<sequence length="180" mass="20294">MMKIKSLSFCFLCPIFFNLGCSDKGDLEQFVTDTKKKHTAHIAPLKAAPQFEHFDYSGKGMRSPYVLPVRKLTEEVVDRTKNCLQPELNRQKTNLETYALDNLKMRGSLTDPHLGAKPVIWALIETHDGQVHRLSVGDYLGLYHGEIAVITETNIEIIELIPDGGGCWTHRSSHMALVDE</sequence>
<keyword evidence="2" id="KW-1185">Reference proteome</keyword>